<reference evidence="1 2" key="1">
    <citation type="journal article" date="2013" name="Genome Announc.">
        <title>Genome Sequence of Rhizobium lupini HPC(L) Isolated from Saline Desert Soil, Kutch (Gujarat).</title>
        <authorList>
            <person name="Agarwal L."/>
            <person name="Purohit H.J."/>
        </authorList>
    </citation>
    <scope>NUCLEOTIDE SEQUENCE [LARGE SCALE GENOMIC DNA]</scope>
    <source>
        <strain evidence="2">HPC(L)</strain>
    </source>
</reference>
<comment type="caution">
    <text evidence="1">The sequence shown here is derived from an EMBL/GenBank/DDBJ whole genome shotgun (WGS) entry which is preliminary data.</text>
</comment>
<evidence type="ECO:0000313" key="2">
    <source>
        <dbReference type="Proteomes" id="UP000017668"/>
    </source>
</evidence>
<keyword evidence="2" id="KW-1185">Reference proteome</keyword>
<organism evidence="1 2">
    <name type="scientific">Bradyrhizobium lupini HPC(L)</name>
    <dbReference type="NCBI Taxonomy" id="1229491"/>
    <lineage>
        <taxon>Bacteria</taxon>
        <taxon>Pseudomonadati</taxon>
        <taxon>Pseudomonadota</taxon>
        <taxon>Alphaproteobacteria</taxon>
        <taxon>Hyphomicrobiales</taxon>
        <taxon>Nitrobacteraceae</taxon>
        <taxon>Bradyrhizobium</taxon>
    </lineage>
</organism>
<protein>
    <submittedName>
        <fullName evidence="1">Uncharacterized protein</fullName>
    </submittedName>
</protein>
<dbReference type="Proteomes" id="UP000017668">
    <property type="component" value="Unassembled WGS sequence"/>
</dbReference>
<accession>A0ABN0HKV2</accession>
<proteinExistence type="predicted"/>
<name>A0ABN0HKV2_RHILU</name>
<dbReference type="EMBL" id="AMQQ01000020">
    <property type="protein sequence ID" value="EKJ95265.1"/>
    <property type="molecule type" value="Genomic_DNA"/>
</dbReference>
<evidence type="ECO:0000313" key="1">
    <source>
        <dbReference type="EMBL" id="EKJ95265.1"/>
    </source>
</evidence>
<feature type="non-terminal residue" evidence="1">
    <location>
        <position position="1"/>
    </location>
</feature>
<gene>
    <name evidence="1" type="ORF">C241_14692</name>
</gene>
<sequence length="60" mass="6351">GTADTLSEAASALRRADMHDKVNVTPVYAEIEVEVATTARNLFSAMAASTLRRCPASSEP</sequence>